<feature type="domain" description="Glycosyltransferase 2-like" evidence="3">
    <location>
        <begin position="16"/>
        <end position="152"/>
    </location>
</feature>
<protein>
    <submittedName>
        <fullName evidence="4">Glycosyltransferase</fullName>
    </submittedName>
</protein>
<dbReference type="CDD" id="cd00761">
    <property type="entry name" value="Glyco_tranf_GTA_type"/>
    <property type="match status" value="1"/>
</dbReference>
<organism evidence="4 5">
    <name type="scientific">Neisseria lactamica</name>
    <dbReference type="NCBI Taxonomy" id="486"/>
    <lineage>
        <taxon>Bacteria</taxon>
        <taxon>Pseudomonadati</taxon>
        <taxon>Pseudomonadota</taxon>
        <taxon>Betaproteobacteria</taxon>
        <taxon>Neisseriales</taxon>
        <taxon>Neisseriaceae</taxon>
        <taxon>Neisseria</taxon>
    </lineage>
</organism>
<gene>
    <name evidence="4" type="primary">kfoC_1</name>
    <name evidence="4" type="ORF">NCTC10616_00243</name>
</gene>
<evidence type="ECO:0000256" key="1">
    <source>
        <dbReference type="ARBA" id="ARBA00022676"/>
    </source>
</evidence>
<dbReference type="Gene3D" id="3.90.550.10">
    <property type="entry name" value="Spore Coat Polysaccharide Biosynthesis Protein SpsA, Chain A"/>
    <property type="match status" value="1"/>
</dbReference>
<dbReference type="RefSeq" id="WP_115118552.1">
    <property type="nucleotide sequence ID" value="NZ_UGRO01000002.1"/>
</dbReference>
<keyword evidence="5" id="KW-1185">Reference proteome</keyword>
<dbReference type="Proteomes" id="UP000254193">
    <property type="component" value="Unassembled WGS sequence"/>
</dbReference>
<dbReference type="EMBL" id="UGRO01000002">
    <property type="protein sequence ID" value="SUA16603.1"/>
    <property type="molecule type" value="Genomic_DNA"/>
</dbReference>
<evidence type="ECO:0000259" key="3">
    <source>
        <dbReference type="Pfam" id="PF00535"/>
    </source>
</evidence>
<dbReference type="InterPro" id="IPR029044">
    <property type="entry name" value="Nucleotide-diphossugar_trans"/>
</dbReference>
<sequence>MYSNDKATSDNLPSISFILPVYNVAPYIPRALESILLQTVRKEIILIDDGSTDGSAEILAKYMHQYPFITVVSSQNRGVAAARNAGLKLATGDFIMFLDPDDELYPIDFGLWARLAQDNGLQAIKGVYLRPPYEEGKNMLRCKPVFQFKEQHNGKISSMPGILMQSLPHHWPLHNMCFMIDRRHLVATGVTYRNGMRFGEDMVFISEFLIAGGKILEVDIPFFIYHRREGSLTTALPDHRLTDYLHNLLTYLVPLMERQTDSRYAETVRQILLIEFDKIGRIVKDIPELKKEYDCLFAQLPDKKYGCVLILG</sequence>
<proteinExistence type="predicted"/>
<keyword evidence="2 4" id="KW-0808">Transferase</keyword>
<name>A0A378VI45_NEILA</name>
<evidence type="ECO:0000313" key="5">
    <source>
        <dbReference type="Proteomes" id="UP000254193"/>
    </source>
</evidence>
<dbReference type="Pfam" id="PF00535">
    <property type="entry name" value="Glycos_transf_2"/>
    <property type="match status" value="1"/>
</dbReference>
<keyword evidence="1" id="KW-0328">Glycosyltransferase</keyword>
<dbReference type="GO" id="GO:0016758">
    <property type="term" value="F:hexosyltransferase activity"/>
    <property type="evidence" value="ECO:0007669"/>
    <property type="project" value="UniProtKB-ARBA"/>
</dbReference>
<dbReference type="SUPFAM" id="SSF53448">
    <property type="entry name" value="Nucleotide-diphospho-sugar transferases"/>
    <property type="match status" value="1"/>
</dbReference>
<dbReference type="InterPro" id="IPR001173">
    <property type="entry name" value="Glyco_trans_2-like"/>
</dbReference>
<dbReference type="PANTHER" id="PTHR22916">
    <property type="entry name" value="GLYCOSYLTRANSFERASE"/>
    <property type="match status" value="1"/>
</dbReference>
<dbReference type="PANTHER" id="PTHR22916:SF51">
    <property type="entry name" value="GLYCOSYLTRANSFERASE EPSH-RELATED"/>
    <property type="match status" value="1"/>
</dbReference>
<evidence type="ECO:0000256" key="2">
    <source>
        <dbReference type="ARBA" id="ARBA00022679"/>
    </source>
</evidence>
<accession>A0A378VI45</accession>
<evidence type="ECO:0000313" key="4">
    <source>
        <dbReference type="EMBL" id="SUA16603.1"/>
    </source>
</evidence>
<reference evidence="4 5" key="1">
    <citation type="submission" date="2018-06" db="EMBL/GenBank/DDBJ databases">
        <authorList>
            <consortium name="Pathogen Informatics"/>
            <person name="Doyle S."/>
        </authorList>
    </citation>
    <scope>NUCLEOTIDE SEQUENCE [LARGE SCALE GENOMIC DNA]</scope>
    <source>
        <strain evidence="4 5">NCTC10616</strain>
    </source>
</reference>
<dbReference type="AlphaFoldDB" id="A0A378VI45"/>